<keyword evidence="2" id="KW-1133">Transmembrane helix</keyword>
<comment type="caution">
    <text evidence="3">The sequence shown here is derived from an EMBL/GenBank/DDBJ whole genome shotgun (WGS) entry which is preliminary data.</text>
</comment>
<name>A0A4V3CYZ9_LABRH</name>
<evidence type="ECO:0000313" key="4">
    <source>
        <dbReference type="Proteomes" id="UP000295444"/>
    </source>
</evidence>
<protein>
    <submittedName>
        <fullName evidence="3">DUF3043 family protein</fullName>
    </submittedName>
</protein>
<sequence>MKFLRRSESEPAEVVGEETSVDDEQVVASKAHTPAKGRPTPKRRDAEAKRRGPVAPPPRTSREAMKRNRGSKEERKELAARRREARLKQRERMMSGDDKYLPPREKGPVKAYIRDVVDSQRTVLGLFMPLAILVFISITVPSPVVQQYVTLISLLIFVMMIGQSVILGRKIADMARKKFPKEYIKTGGTIWYVATRAVQIRKLRIPKPRVKAGEKVS</sequence>
<reference evidence="3 4" key="1">
    <citation type="submission" date="2019-03" db="EMBL/GenBank/DDBJ databases">
        <title>Genomic Encyclopedia of Type Strains, Phase IV (KMG-IV): sequencing the most valuable type-strain genomes for metagenomic binning, comparative biology and taxonomic classification.</title>
        <authorList>
            <person name="Goeker M."/>
        </authorList>
    </citation>
    <scope>NUCLEOTIDE SEQUENCE [LARGE SCALE GENOMIC DNA]</scope>
    <source>
        <strain evidence="3 4">DSM 45361</strain>
    </source>
</reference>
<keyword evidence="4" id="KW-1185">Reference proteome</keyword>
<dbReference type="Proteomes" id="UP000295444">
    <property type="component" value="Unassembled WGS sequence"/>
</dbReference>
<proteinExistence type="predicted"/>
<feature type="transmembrane region" description="Helical" evidence="2">
    <location>
        <begin position="148"/>
        <end position="168"/>
    </location>
</feature>
<keyword evidence="2" id="KW-0472">Membrane</keyword>
<dbReference type="AlphaFoldDB" id="A0A4V3CYZ9"/>
<dbReference type="Pfam" id="PF11241">
    <property type="entry name" value="DUF3043"/>
    <property type="match status" value="1"/>
</dbReference>
<gene>
    <name evidence="3" type="ORF">EV186_10488</name>
</gene>
<feature type="compositionally biased region" description="Acidic residues" evidence="1">
    <location>
        <begin position="15"/>
        <end position="25"/>
    </location>
</feature>
<feature type="region of interest" description="Disordered" evidence="1">
    <location>
        <begin position="1"/>
        <end position="101"/>
    </location>
</feature>
<dbReference type="InterPro" id="IPR021403">
    <property type="entry name" value="DUF3043"/>
</dbReference>
<organism evidence="3 4">
    <name type="scientific">Labedaea rhizosphaerae</name>
    <dbReference type="NCBI Taxonomy" id="598644"/>
    <lineage>
        <taxon>Bacteria</taxon>
        <taxon>Bacillati</taxon>
        <taxon>Actinomycetota</taxon>
        <taxon>Actinomycetes</taxon>
        <taxon>Pseudonocardiales</taxon>
        <taxon>Pseudonocardiaceae</taxon>
        <taxon>Labedaea</taxon>
    </lineage>
</organism>
<evidence type="ECO:0000256" key="1">
    <source>
        <dbReference type="SAM" id="MobiDB-lite"/>
    </source>
</evidence>
<feature type="transmembrane region" description="Helical" evidence="2">
    <location>
        <begin position="123"/>
        <end position="142"/>
    </location>
</feature>
<dbReference type="EMBL" id="SNXZ01000004">
    <property type="protein sequence ID" value="TDP96108.1"/>
    <property type="molecule type" value="Genomic_DNA"/>
</dbReference>
<dbReference type="OrthoDB" id="5194448at2"/>
<feature type="compositionally biased region" description="Basic and acidic residues" evidence="1">
    <location>
        <begin position="60"/>
        <end position="101"/>
    </location>
</feature>
<accession>A0A4V3CYZ9</accession>
<evidence type="ECO:0000256" key="2">
    <source>
        <dbReference type="SAM" id="Phobius"/>
    </source>
</evidence>
<keyword evidence="2" id="KW-0812">Transmembrane</keyword>
<evidence type="ECO:0000313" key="3">
    <source>
        <dbReference type="EMBL" id="TDP96108.1"/>
    </source>
</evidence>
<dbReference type="RefSeq" id="WP_133851501.1">
    <property type="nucleotide sequence ID" value="NZ_SNXZ01000004.1"/>
</dbReference>